<feature type="region of interest" description="Disordered" evidence="2">
    <location>
        <begin position="345"/>
        <end position="405"/>
    </location>
</feature>
<sequence>MTSNVLKELKELEELRQLLDTPRRTFSPLKTLRDLTTPRSGLGVVQSYSSNVALNSAEKSVDRLGRAIEAAEEEMDAAMKRTTEMHRSQLKQKELEILELQRVIGAKERSVDSLRDTLGTTKRTYESKLSQAESALALKDAEIKALSEELRVSRLEVESLGMQLERAEAGRRALEADAREREAELGADMRAKSDEAAKALVALRYEKKEKEDWRHQSEELRRQVQSLNDELRAQREDMAVMKERYEADLAEARRRCTVEVEESRRRVEVDLDEYRRRCEGEIAEMKRRLREERTLRKACEKWLRSELKSREEMELLLAAVKDAATARPASGASDTAQVEALIDRLRVGSPSPPPEISLATISPRGPRYVSGGGSGASTARAASKAPATQLPQPSPGGGGGESARAAELELLRRKIQEDNDRLKSELLAARKMIGDRLKY</sequence>
<feature type="coiled-coil region" evidence="1">
    <location>
        <begin position="405"/>
        <end position="432"/>
    </location>
</feature>
<reference evidence="3 4" key="1">
    <citation type="journal article" date="2021" name="Sci. Rep.">
        <title>Genome sequencing of the multicellular alga Astrephomene provides insights into convergent evolution of germ-soma differentiation.</title>
        <authorList>
            <person name="Yamashita S."/>
            <person name="Yamamoto K."/>
            <person name="Matsuzaki R."/>
            <person name="Suzuki S."/>
            <person name="Yamaguchi H."/>
            <person name="Hirooka S."/>
            <person name="Minakuchi Y."/>
            <person name="Miyagishima S."/>
            <person name="Kawachi M."/>
            <person name="Toyoda A."/>
            <person name="Nozaki H."/>
        </authorList>
    </citation>
    <scope>NUCLEOTIDE SEQUENCE [LARGE SCALE GENOMIC DNA]</scope>
    <source>
        <strain evidence="3 4">NIES-4017</strain>
    </source>
</reference>
<protein>
    <submittedName>
        <fullName evidence="3">Uncharacterized protein</fullName>
    </submittedName>
</protein>
<feature type="coiled-coil region" evidence="1">
    <location>
        <begin position="129"/>
        <end position="295"/>
    </location>
</feature>
<dbReference type="AlphaFoldDB" id="A0AAD3HTJ7"/>
<feature type="coiled-coil region" evidence="1">
    <location>
        <begin position="54"/>
        <end position="88"/>
    </location>
</feature>
<proteinExistence type="predicted"/>
<organism evidence="3 4">
    <name type="scientific">Astrephomene gubernaculifera</name>
    <dbReference type="NCBI Taxonomy" id="47775"/>
    <lineage>
        <taxon>Eukaryota</taxon>
        <taxon>Viridiplantae</taxon>
        <taxon>Chlorophyta</taxon>
        <taxon>core chlorophytes</taxon>
        <taxon>Chlorophyceae</taxon>
        <taxon>CS clade</taxon>
        <taxon>Chlamydomonadales</taxon>
        <taxon>Astrephomenaceae</taxon>
        <taxon>Astrephomene</taxon>
    </lineage>
</organism>
<gene>
    <name evidence="3" type="ORF">Agub_g15211</name>
</gene>
<name>A0AAD3HTJ7_9CHLO</name>
<dbReference type="Proteomes" id="UP001054857">
    <property type="component" value="Unassembled WGS sequence"/>
</dbReference>
<dbReference type="EMBL" id="BMAR01000068">
    <property type="protein sequence ID" value="GFR52623.1"/>
    <property type="molecule type" value="Genomic_DNA"/>
</dbReference>
<keyword evidence="4" id="KW-1185">Reference proteome</keyword>
<evidence type="ECO:0000313" key="4">
    <source>
        <dbReference type="Proteomes" id="UP001054857"/>
    </source>
</evidence>
<evidence type="ECO:0000256" key="2">
    <source>
        <dbReference type="SAM" id="MobiDB-lite"/>
    </source>
</evidence>
<feature type="compositionally biased region" description="Low complexity" evidence="2">
    <location>
        <begin position="376"/>
        <end position="387"/>
    </location>
</feature>
<evidence type="ECO:0000313" key="3">
    <source>
        <dbReference type="EMBL" id="GFR52623.1"/>
    </source>
</evidence>
<keyword evidence="1" id="KW-0175">Coiled coil</keyword>
<evidence type="ECO:0000256" key="1">
    <source>
        <dbReference type="SAM" id="Coils"/>
    </source>
</evidence>
<comment type="caution">
    <text evidence="3">The sequence shown here is derived from an EMBL/GenBank/DDBJ whole genome shotgun (WGS) entry which is preliminary data.</text>
</comment>
<accession>A0AAD3HTJ7</accession>